<feature type="transmembrane region" description="Helical" evidence="8">
    <location>
        <begin position="78"/>
        <end position="100"/>
    </location>
</feature>
<evidence type="ECO:0008006" key="11">
    <source>
        <dbReference type="Google" id="ProtNLM"/>
    </source>
</evidence>
<evidence type="ECO:0000256" key="4">
    <source>
        <dbReference type="ARBA" id="ARBA00022475"/>
    </source>
</evidence>
<comment type="similarity">
    <text evidence="2">Belongs to the auxin efflux carrier (TC 2.A.69) family.</text>
</comment>
<feature type="transmembrane region" description="Helical" evidence="8">
    <location>
        <begin position="240"/>
        <end position="260"/>
    </location>
</feature>
<dbReference type="InterPro" id="IPR004776">
    <property type="entry name" value="Mem_transp_PIN-like"/>
</dbReference>
<protein>
    <recommendedName>
        <fullName evidence="11">Auxin Efflux Carrier</fullName>
    </recommendedName>
</protein>
<feature type="transmembrane region" description="Helical" evidence="8">
    <location>
        <begin position="176"/>
        <end position="195"/>
    </location>
</feature>
<keyword evidence="4" id="KW-1003">Cell membrane</keyword>
<keyword evidence="6 8" id="KW-1133">Transmembrane helix</keyword>
<keyword evidence="3" id="KW-0813">Transport</keyword>
<evidence type="ECO:0000256" key="6">
    <source>
        <dbReference type="ARBA" id="ARBA00022989"/>
    </source>
</evidence>
<evidence type="ECO:0000256" key="3">
    <source>
        <dbReference type="ARBA" id="ARBA00022448"/>
    </source>
</evidence>
<evidence type="ECO:0000256" key="2">
    <source>
        <dbReference type="ARBA" id="ARBA00010145"/>
    </source>
</evidence>
<feature type="transmembrane region" description="Helical" evidence="8">
    <location>
        <begin position="48"/>
        <end position="66"/>
    </location>
</feature>
<evidence type="ECO:0000256" key="5">
    <source>
        <dbReference type="ARBA" id="ARBA00022692"/>
    </source>
</evidence>
<evidence type="ECO:0000256" key="7">
    <source>
        <dbReference type="ARBA" id="ARBA00023136"/>
    </source>
</evidence>
<feature type="transmembrane region" description="Helical" evidence="8">
    <location>
        <begin position="267"/>
        <end position="287"/>
    </location>
</feature>
<dbReference type="PANTHER" id="PTHR36838:SF4">
    <property type="entry name" value="AUXIN EFFLUX CARRIER FAMILY PROTEIN"/>
    <property type="match status" value="1"/>
</dbReference>
<comment type="subcellular location">
    <subcellularLocation>
        <location evidence="1">Cell membrane</location>
        <topology evidence="1">Multi-pass membrane protein</topology>
    </subcellularLocation>
</comment>
<keyword evidence="7 8" id="KW-0472">Membrane</keyword>
<dbReference type="Gene3D" id="1.20.1530.20">
    <property type="match status" value="1"/>
</dbReference>
<evidence type="ECO:0000313" key="10">
    <source>
        <dbReference type="Proteomes" id="UP000278756"/>
    </source>
</evidence>
<name>A0A3G9GBE3_9CAUL</name>
<dbReference type="GO" id="GO:0005886">
    <property type="term" value="C:plasma membrane"/>
    <property type="evidence" value="ECO:0007669"/>
    <property type="project" value="UniProtKB-SubCell"/>
</dbReference>
<feature type="transmembrane region" description="Helical" evidence="8">
    <location>
        <begin position="16"/>
        <end position="36"/>
    </location>
</feature>
<feature type="transmembrane region" description="Helical" evidence="8">
    <location>
        <begin position="299"/>
        <end position="321"/>
    </location>
</feature>
<proteinExistence type="inferred from homology"/>
<dbReference type="Pfam" id="PF03547">
    <property type="entry name" value="Mem_trans"/>
    <property type="match status" value="1"/>
</dbReference>
<dbReference type="GO" id="GO:0055085">
    <property type="term" value="P:transmembrane transport"/>
    <property type="evidence" value="ECO:0007669"/>
    <property type="project" value="InterPro"/>
</dbReference>
<evidence type="ECO:0000256" key="8">
    <source>
        <dbReference type="SAM" id="Phobius"/>
    </source>
</evidence>
<dbReference type="EMBL" id="AP018828">
    <property type="protein sequence ID" value="BBF81848.1"/>
    <property type="molecule type" value="Genomic_DNA"/>
</dbReference>
<dbReference type="InterPro" id="IPR038770">
    <property type="entry name" value="Na+/solute_symporter_sf"/>
</dbReference>
<evidence type="ECO:0000313" key="9">
    <source>
        <dbReference type="EMBL" id="BBF81848.1"/>
    </source>
</evidence>
<dbReference type="Proteomes" id="UP000278756">
    <property type="component" value="Chromosome 2"/>
</dbReference>
<sequence length="325" mass="34221">MRAAAWARGINMTPDIFINGILPVFLLIALGFGLKVSGFLPPSVWGPIERIAVYVFYPGFLIPAIWHADLSGLSAGPISLAVSTSLALSILIAFALKPVLRLSGPTYTSVFQGLIRFNSFVFLPIATSIFGAQAVGLAAVAMSALIPLSNMASILVLARWGQPEGEDTVDRSFRGVMARLFTNPIFLSCLIGLALNMVRAPSVPFIEKDLKMLGDAAIPTGLILAGAGLNFAYIRSQPVLVVATSAFKVLIVPLISWGLCRLFGGDALAQGVALCCGAAPCAAVAYVQARHMGGDAPLMAGIVALTTSLSLISLPLLLWLYHLLT</sequence>
<evidence type="ECO:0000256" key="1">
    <source>
        <dbReference type="ARBA" id="ARBA00004651"/>
    </source>
</evidence>
<reference evidence="10" key="2">
    <citation type="journal article" date="2017" name="Plant Physiol. Biochem.">
        <title>Differential oxidative and antioxidative response of duckweed Lemna minor toward plant growth promoting/inhibiting bacteria.</title>
        <authorList>
            <person name="Ishizawa H."/>
            <person name="Kuroda M."/>
            <person name="Morikawa M."/>
            <person name="Ike M."/>
        </authorList>
    </citation>
    <scope>NUCLEOTIDE SEQUENCE [LARGE SCALE GENOMIC DNA]</scope>
    <source>
        <strain evidence="10">M6</strain>
    </source>
</reference>
<keyword evidence="5 8" id="KW-0812">Transmembrane</keyword>
<reference evidence="10" key="1">
    <citation type="journal article" date="2017" name="Biotechnol. Biofuels">
        <title>Evaluation of environmental bacterial communities as a factor affecting the growth of duckweed Lemna minor.</title>
        <authorList>
            <person name="Ishizawa H."/>
            <person name="Kuroda M."/>
            <person name="Morikawa M."/>
            <person name="Ike M."/>
        </authorList>
    </citation>
    <scope>NUCLEOTIDE SEQUENCE [LARGE SCALE GENOMIC DNA]</scope>
    <source>
        <strain evidence="10">M6</strain>
    </source>
</reference>
<feature type="transmembrane region" description="Helical" evidence="8">
    <location>
        <begin position="121"/>
        <end position="146"/>
    </location>
</feature>
<dbReference type="AlphaFoldDB" id="A0A3G9GBE3"/>
<dbReference type="PANTHER" id="PTHR36838">
    <property type="entry name" value="AUXIN EFFLUX CARRIER FAMILY PROTEIN"/>
    <property type="match status" value="1"/>
</dbReference>
<accession>A0A3G9GBE3</accession>
<organism evidence="9 10">
    <name type="scientific">Asticcacaulis excentricus</name>
    <dbReference type="NCBI Taxonomy" id="78587"/>
    <lineage>
        <taxon>Bacteria</taxon>
        <taxon>Pseudomonadati</taxon>
        <taxon>Pseudomonadota</taxon>
        <taxon>Alphaproteobacteria</taxon>
        <taxon>Caulobacterales</taxon>
        <taxon>Caulobacteraceae</taxon>
        <taxon>Asticcacaulis</taxon>
    </lineage>
</organism>
<gene>
    <name evidence="9" type="ORF">EM6_2456</name>
</gene>
<feature type="transmembrane region" description="Helical" evidence="8">
    <location>
        <begin position="216"/>
        <end position="234"/>
    </location>
</feature>